<comment type="subcellular location">
    <subcellularLocation>
        <location evidence="1">Membrane</location>
        <topology evidence="1">Multi-pass membrane protein</topology>
    </subcellularLocation>
</comment>
<dbReference type="GO" id="GO:0016020">
    <property type="term" value="C:membrane"/>
    <property type="evidence" value="ECO:0007669"/>
    <property type="project" value="UniProtKB-SubCell"/>
</dbReference>
<reference evidence="6 7" key="1">
    <citation type="submission" date="2014-11" db="EMBL/GenBank/DDBJ databases">
        <title>Genetic blueprint of the zoonotic pathogen Toxocara canis.</title>
        <authorList>
            <person name="Zhu X.-Q."/>
            <person name="Korhonen P.K."/>
            <person name="Cai H."/>
            <person name="Young N.D."/>
            <person name="Nejsum P."/>
            <person name="von Samson-Himmelstjerna G."/>
            <person name="Boag P.R."/>
            <person name="Tan P."/>
            <person name="Li Q."/>
            <person name="Min J."/>
            <person name="Yang Y."/>
            <person name="Wang X."/>
            <person name="Fang X."/>
            <person name="Hall R.S."/>
            <person name="Hofmann A."/>
            <person name="Sternberg P.W."/>
            <person name="Jex A.R."/>
            <person name="Gasser R.B."/>
        </authorList>
    </citation>
    <scope>NUCLEOTIDE SEQUENCE [LARGE SCALE GENOMIC DNA]</scope>
    <source>
        <strain evidence="6">PN_DK_2014</strain>
    </source>
</reference>
<keyword evidence="4" id="KW-1133">Transmembrane helix</keyword>
<evidence type="ECO:0000313" key="7">
    <source>
        <dbReference type="Proteomes" id="UP000031036"/>
    </source>
</evidence>
<evidence type="ECO:0000256" key="1">
    <source>
        <dbReference type="ARBA" id="ARBA00004141"/>
    </source>
</evidence>
<organism evidence="6 7">
    <name type="scientific">Toxocara canis</name>
    <name type="common">Canine roundworm</name>
    <dbReference type="NCBI Taxonomy" id="6265"/>
    <lineage>
        <taxon>Eukaryota</taxon>
        <taxon>Metazoa</taxon>
        <taxon>Ecdysozoa</taxon>
        <taxon>Nematoda</taxon>
        <taxon>Chromadorea</taxon>
        <taxon>Rhabditida</taxon>
        <taxon>Spirurina</taxon>
        <taxon>Ascaridomorpha</taxon>
        <taxon>Ascaridoidea</taxon>
        <taxon>Toxocaridae</taxon>
        <taxon>Toxocara</taxon>
    </lineage>
</organism>
<dbReference type="EMBL" id="JPKZ01000233">
    <property type="protein sequence ID" value="KHN88423.1"/>
    <property type="molecule type" value="Genomic_DNA"/>
</dbReference>
<proteinExistence type="inferred from homology"/>
<evidence type="ECO:0000313" key="6">
    <source>
        <dbReference type="EMBL" id="KHN88423.1"/>
    </source>
</evidence>
<accession>A0A0B2W376</accession>
<evidence type="ECO:0000256" key="4">
    <source>
        <dbReference type="ARBA" id="ARBA00022989"/>
    </source>
</evidence>
<evidence type="ECO:0000256" key="3">
    <source>
        <dbReference type="ARBA" id="ARBA00022692"/>
    </source>
</evidence>
<keyword evidence="5" id="KW-0472">Membrane</keyword>
<name>A0A0B2W376_TOXCA</name>
<dbReference type="Proteomes" id="UP000031036">
    <property type="component" value="Unassembled WGS sequence"/>
</dbReference>
<dbReference type="PANTHER" id="PTHR21433">
    <property type="entry name" value="TRANSMEMBRANE PROTEIN INDUCED BY TUMOR NECROSIS FACTOR ALPHA"/>
    <property type="match status" value="1"/>
</dbReference>
<keyword evidence="7" id="KW-1185">Reference proteome</keyword>
<keyword evidence="3 6" id="KW-0812">Transmembrane</keyword>
<comment type="similarity">
    <text evidence="2">Belongs to the TMEM120 family.</text>
</comment>
<dbReference type="PANTHER" id="PTHR21433:SF0">
    <property type="entry name" value="TRANSMEMBRANE PROTEIN 120 HOMOLOG"/>
    <property type="match status" value="1"/>
</dbReference>
<gene>
    <name evidence="6" type="primary">tmem120a</name>
    <name evidence="6" type="ORF">Tcan_07389</name>
</gene>
<dbReference type="Pfam" id="PF07851">
    <property type="entry name" value="TMEM120A-B"/>
    <property type="match status" value="1"/>
</dbReference>
<dbReference type="OrthoDB" id="2015098at2759"/>
<sequence>MFKFSKHRSIFRFEYKKDYEKFKLRVTSIILAVLAIAFVFPSRPIDAICNFLLVWYYCTLTIRESILRINGSNINITIGGHCILLNEMRVKACRNICAPKIVIQSMKAVTDAFCQSVWNKNFVCSRSYSRRTLPLFSRFNINTRADVYGA</sequence>
<dbReference type="AlphaFoldDB" id="A0A0B2W376"/>
<comment type="caution">
    <text evidence="6">The sequence shown here is derived from an EMBL/GenBank/DDBJ whole genome shotgun (WGS) entry which is preliminary data.</text>
</comment>
<protein>
    <submittedName>
        <fullName evidence="6">Transmembrane protein</fullName>
    </submittedName>
</protein>
<dbReference type="InterPro" id="IPR012926">
    <property type="entry name" value="TMEM120A/B"/>
</dbReference>
<evidence type="ECO:0000256" key="5">
    <source>
        <dbReference type="ARBA" id="ARBA00023136"/>
    </source>
</evidence>
<evidence type="ECO:0000256" key="2">
    <source>
        <dbReference type="ARBA" id="ARBA00009700"/>
    </source>
</evidence>